<dbReference type="Proteomes" id="UP001597383">
    <property type="component" value="Unassembled WGS sequence"/>
</dbReference>
<keyword evidence="3" id="KW-1185">Reference proteome</keyword>
<dbReference type="Pfam" id="PF02350">
    <property type="entry name" value="Epimerase_2"/>
    <property type="match status" value="1"/>
</dbReference>
<dbReference type="PANTHER" id="PTHR43174">
    <property type="entry name" value="UDP-N-ACETYLGLUCOSAMINE 2-EPIMERASE"/>
    <property type="match status" value="1"/>
</dbReference>
<dbReference type="InterPro" id="IPR029767">
    <property type="entry name" value="WecB-like"/>
</dbReference>
<organism evidence="2 3">
    <name type="scientific">Ornithinibacillus salinisoli</name>
    <dbReference type="NCBI Taxonomy" id="1848459"/>
    <lineage>
        <taxon>Bacteria</taxon>
        <taxon>Bacillati</taxon>
        <taxon>Bacillota</taxon>
        <taxon>Bacilli</taxon>
        <taxon>Bacillales</taxon>
        <taxon>Bacillaceae</taxon>
        <taxon>Ornithinibacillus</taxon>
    </lineage>
</organism>
<dbReference type="EMBL" id="JBHUHQ010000016">
    <property type="protein sequence ID" value="MFD2044934.1"/>
    <property type="molecule type" value="Genomic_DNA"/>
</dbReference>
<dbReference type="PANTHER" id="PTHR43174:SF3">
    <property type="entry name" value="UDP-N-ACETYLGLUCOSAMINE 2-EPIMERASE"/>
    <property type="match status" value="1"/>
</dbReference>
<feature type="domain" description="UDP-N-acetylglucosamine 2-epimerase" evidence="1">
    <location>
        <begin position="23"/>
        <end position="370"/>
    </location>
</feature>
<evidence type="ECO:0000313" key="3">
    <source>
        <dbReference type="Proteomes" id="UP001597383"/>
    </source>
</evidence>
<dbReference type="NCBIfam" id="TIGR03568">
    <property type="entry name" value="NeuC_NnaA"/>
    <property type="match status" value="1"/>
</dbReference>
<dbReference type="EC" id="3.2.1.183" evidence="2"/>
<dbReference type="SUPFAM" id="SSF53756">
    <property type="entry name" value="UDP-Glycosyltransferase/glycogen phosphorylase"/>
    <property type="match status" value="1"/>
</dbReference>
<proteinExistence type="predicted"/>
<protein>
    <submittedName>
        <fullName evidence="2">UDP-N-acetylglucosamine 2-epimerase</fullName>
        <ecNumber evidence="2">3.2.1.183</ecNumber>
    </submittedName>
</protein>
<sequence>MKKICVITGTRAEYGLLKPLISKIKNDNQLELKLIVTGMHLSPEFGLTYKEIEHDDFIIDEKIEILMSSDSSIGINKAMGLAMISFSECYQRLQPDIILVLGDRYEIFSAVSAATVARIPVAHLHGGETTEGAIDEAMRHSITKMSYLHFTSTSTYKNRIIQLGEDPSRVFNVGAIGIENIKNINPLPKDVLERDINFRFGQYTALVTFHPVTLENNYSSEDQFKILLNALDQIEGLKVIFTKANSDMDGRIINTMIDEYVNINRDKYISFTSMGQLRYLSAMKYVDVVIGNSSSGIIEAPSFNVPTVNIGDRQRGRIQAKSILNCPAEKEEIVKAINNALKQEFRKSIRTLENPYGNGNVSNKVIDEIKLALSKQIDIKKKFYDIKGR</sequence>
<evidence type="ECO:0000313" key="2">
    <source>
        <dbReference type="EMBL" id="MFD2044934.1"/>
    </source>
</evidence>
<dbReference type="InterPro" id="IPR020004">
    <property type="entry name" value="UDP-GlcNAc_Epase"/>
</dbReference>
<dbReference type="CDD" id="cd03786">
    <property type="entry name" value="GTB_UDP-GlcNAc_2-Epimerase"/>
    <property type="match status" value="1"/>
</dbReference>
<accession>A0ABW4VZ99</accession>
<dbReference type="InterPro" id="IPR003331">
    <property type="entry name" value="UDP_GlcNAc_Epimerase_2_dom"/>
</dbReference>
<dbReference type="RefSeq" id="WP_377557534.1">
    <property type="nucleotide sequence ID" value="NZ_JBHUHQ010000016.1"/>
</dbReference>
<gene>
    <name evidence="2" type="primary">neuC</name>
    <name evidence="2" type="ORF">ACFSJF_11690</name>
</gene>
<evidence type="ECO:0000259" key="1">
    <source>
        <dbReference type="Pfam" id="PF02350"/>
    </source>
</evidence>
<comment type="caution">
    <text evidence="2">The sequence shown here is derived from an EMBL/GenBank/DDBJ whole genome shotgun (WGS) entry which is preliminary data.</text>
</comment>
<name>A0ABW4VZ99_9BACI</name>
<dbReference type="GO" id="GO:0016798">
    <property type="term" value="F:hydrolase activity, acting on glycosyl bonds"/>
    <property type="evidence" value="ECO:0007669"/>
    <property type="project" value="UniProtKB-KW"/>
</dbReference>
<dbReference type="Gene3D" id="3.40.50.2000">
    <property type="entry name" value="Glycogen Phosphorylase B"/>
    <property type="match status" value="2"/>
</dbReference>
<keyword evidence="2" id="KW-0326">Glycosidase</keyword>
<keyword evidence="2" id="KW-0378">Hydrolase</keyword>
<reference evidence="3" key="1">
    <citation type="journal article" date="2019" name="Int. J. Syst. Evol. Microbiol.">
        <title>The Global Catalogue of Microorganisms (GCM) 10K type strain sequencing project: providing services to taxonomists for standard genome sequencing and annotation.</title>
        <authorList>
            <consortium name="The Broad Institute Genomics Platform"/>
            <consortium name="The Broad Institute Genome Sequencing Center for Infectious Disease"/>
            <person name="Wu L."/>
            <person name="Ma J."/>
        </authorList>
    </citation>
    <scope>NUCLEOTIDE SEQUENCE [LARGE SCALE GENOMIC DNA]</scope>
    <source>
        <strain evidence="3">R28</strain>
    </source>
</reference>